<name>A0AAD8J3H3_9APIA</name>
<feature type="domain" description="DUF6598" evidence="1">
    <location>
        <begin position="63"/>
        <end position="220"/>
    </location>
</feature>
<proteinExistence type="predicted"/>
<accession>A0AAD8J3H3</accession>
<dbReference type="Pfam" id="PF20241">
    <property type="entry name" value="DUF6598"/>
    <property type="match status" value="1"/>
</dbReference>
<sequence>MESESGEYLDGVSLVEVFNIVYLGDDQVPPEKQLGTISFVPPNRTDMQYLYKVDDVDLDKPSLKYGDPIMVTVGPQITEFCEFDFEFNLFCGAYTGIIEVEWEKLPYDGVELWEERIDSDDGTGQICVQYGLFANAAVANVELTLLGNCDSTNVHGSVFASNSRLDLPTRASILFWVNSDNKVHVRDGMIPLSRSQVGVPLDSEFDLSISLFCDSEECTTKVSLIPGEPDTFLQNFCEDKLQVRVTWELKKESITS</sequence>
<comment type="caution">
    <text evidence="2">The sequence shown here is derived from an EMBL/GenBank/DDBJ whole genome shotgun (WGS) entry which is preliminary data.</text>
</comment>
<evidence type="ECO:0000313" key="3">
    <source>
        <dbReference type="Proteomes" id="UP001237642"/>
    </source>
</evidence>
<evidence type="ECO:0000259" key="1">
    <source>
        <dbReference type="Pfam" id="PF20241"/>
    </source>
</evidence>
<dbReference type="EMBL" id="JAUIZM010000002">
    <property type="protein sequence ID" value="KAK1396428.1"/>
    <property type="molecule type" value="Genomic_DNA"/>
</dbReference>
<evidence type="ECO:0000313" key="2">
    <source>
        <dbReference type="EMBL" id="KAK1396428.1"/>
    </source>
</evidence>
<reference evidence="2" key="2">
    <citation type="submission" date="2023-05" db="EMBL/GenBank/DDBJ databases">
        <authorList>
            <person name="Schelkunov M.I."/>
        </authorList>
    </citation>
    <scope>NUCLEOTIDE SEQUENCE</scope>
    <source>
        <strain evidence="2">Hsosn_3</strain>
        <tissue evidence="2">Leaf</tissue>
    </source>
</reference>
<dbReference type="InterPro" id="IPR046533">
    <property type="entry name" value="DUF6598"/>
</dbReference>
<dbReference type="Proteomes" id="UP001237642">
    <property type="component" value="Unassembled WGS sequence"/>
</dbReference>
<dbReference type="AlphaFoldDB" id="A0AAD8J3H3"/>
<keyword evidence="3" id="KW-1185">Reference proteome</keyword>
<gene>
    <name evidence="2" type="ORF">POM88_006291</name>
</gene>
<organism evidence="2 3">
    <name type="scientific">Heracleum sosnowskyi</name>
    <dbReference type="NCBI Taxonomy" id="360622"/>
    <lineage>
        <taxon>Eukaryota</taxon>
        <taxon>Viridiplantae</taxon>
        <taxon>Streptophyta</taxon>
        <taxon>Embryophyta</taxon>
        <taxon>Tracheophyta</taxon>
        <taxon>Spermatophyta</taxon>
        <taxon>Magnoliopsida</taxon>
        <taxon>eudicotyledons</taxon>
        <taxon>Gunneridae</taxon>
        <taxon>Pentapetalae</taxon>
        <taxon>asterids</taxon>
        <taxon>campanulids</taxon>
        <taxon>Apiales</taxon>
        <taxon>Apiaceae</taxon>
        <taxon>Apioideae</taxon>
        <taxon>apioid superclade</taxon>
        <taxon>Tordylieae</taxon>
        <taxon>Tordyliinae</taxon>
        <taxon>Heracleum</taxon>
    </lineage>
</organism>
<protein>
    <recommendedName>
        <fullName evidence="1">DUF6598 domain-containing protein</fullName>
    </recommendedName>
</protein>
<reference evidence="2" key="1">
    <citation type="submission" date="2023-02" db="EMBL/GenBank/DDBJ databases">
        <title>Genome of toxic invasive species Heracleum sosnowskyi carries increased number of genes despite the absence of recent whole-genome duplications.</title>
        <authorList>
            <person name="Schelkunov M."/>
            <person name="Shtratnikova V."/>
            <person name="Makarenko M."/>
            <person name="Klepikova A."/>
            <person name="Omelchenko D."/>
            <person name="Novikova G."/>
            <person name="Obukhova E."/>
            <person name="Bogdanov V."/>
            <person name="Penin A."/>
            <person name="Logacheva M."/>
        </authorList>
    </citation>
    <scope>NUCLEOTIDE SEQUENCE</scope>
    <source>
        <strain evidence="2">Hsosn_3</strain>
        <tissue evidence="2">Leaf</tissue>
    </source>
</reference>